<evidence type="ECO:0000256" key="6">
    <source>
        <dbReference type="ARBA" id="ARBA00022989"/>
    </source>
</evidence>
<dbReference type="Gene3D" id="1.10.3720.10">
    <property type="entry name" value="MetI-like"/>
    <property type="match status" value="1"/>
</dbReference>
<dbReference type="SUPFAM" id="SSF161098">
    <property type="entry name" value="MetI-like"/>
    <property type="match status" value="1"/>
</dbReference>
<proteinExistence type="inferred from homology"/>
<evidence type="ECO:0000256" key="4">
    <source>
        <dbReference type="ARBA" id="ARBA00022475"/>
    </source>
</evidence>
<evidence type="ECO:0000313" key="10">
    <source>
        <dbReference type="EMBL" id="CEA04298.1"/>
    </source>
</evidence>
<dbReference type="CDD" id="cd06261">
    <property type="entry name" value="TM_PBP2"/>
    <property type="match status" value="1"/>
</dbReference>
<feature type="transmembrane region" description="Helical" evidence="8">
    <location>
        <begin position="44"/>
        <end position="66"/>
    </location>
</feature>
<dbReference type="PROSITE" id="PS50928">
    <property type="entry name" value="ABC_TM1"/>
    <property type="match status" value="1"/>
</dbReference>
<reference evidence="10" key="1">
    <citation type="submission" date="2014-07" db="EMBL/GenBank/DDBJ databases">
        <authorList>
            <person name="Urmite Genomes Urmite Genomes"/>
        </authorList>
    </citation>
    <scope>NUCLEOTIDE SEQUENCE</scope>
    <source>
        <strain evidence="10">12M76_air</strain>
    </source>
</reference>
<dbReference type="EMBL" id="LK391969">
    <property type="protein sequence ID" value="CEF26518.1"/>
    <property type="molecule type" value="Genomic_DNA"/>
</dbReference>
<dbReference type="InterPro" id="IPR000515">
    <property type="entry name" value="MetI-like"/>
</dbReference>
<keyword evidence="5 8" id="KW-0812">Transmembrane</keyword>
<feature type="transmembrane region" description="Helical" evidence="8">
    <location>
        <begin position="280"/>
        <end position="303"/>
    </location>
</feature>
<evidence type="ECO:0000256" key="2">
    <source>
        <dbReference type="ARBA" id="ARBA00007069"/>
    </source>
</evidence>
<feature type="domain" description="ABC transmembrane type-1" evidence="9">
    <location>
        <begin position="93"/>
        <end position="300"/>
    </location>
</feature>
<evidence type="ECO:0000259" key="9">
    <source>
        <dbReference type="PROSITE" id="PS50928"/>
    </source>
</evidence>
<dbReference type="AlphaFoldDB" id="A0A078MA78"/>
<evidence type="ECO:0000256" key="3">
    <source>
        <dbReference type="ARBA" id="ARBA00022448"/>
    </source>
</evidence>
<evidence type="ECO:0000256" key="8">
    <source>
        <dbReference type="RuleBase" id="RU363032"/>
    </source>
</evidence>
<organism evidence="10">
    <name type="scientific">Pseudomonas saudimassiliensis</name>
    <dbReference type="NCBI Taxonomy" id="1461581"/>
    <lineage>
        <taxon>Bacteria</taxon>
        <taxon>Pseudomonadati</taxon>
        <taxon>Pseudomonadota</taxon>
        <taxon>Gammaproteobacteria</taxon>
        <taxon>Pseudomonadales</taxon>
        <taxon>Pseudomonadaceae</taxon>
        <taxon>Pseudomonas</taxon>
    </lineage>
</organism>
<dbReference type="Pfam" id="PF00528">
    <property type="entry name" value="BPD_transp_1"/>
    <property type="match status" value="1"/>
</dbReference>
<protein>
    <submittedName>
        <fullName evidence="10">Binding-protein-dependent transport system inner membrane protein</fullName>
    </submittedName>
</protein>
<keyword evidence="3 8" id="KW-0813">Transport</keyword>
<feature type="transmembrane region" description="Helical" evidence="8">
    <location>
        <begin position="222"/>
        <end position="246"/>
    </location>
</feature>
<sequence length="310" mass="33779">MNSRTVIPATTGDGPVPVASMGRRPVPRRTHGVRFALGLAVPPLVWQLAFFIGPLLVLIAMTFWSVKMFRLTPDMVLSNWTHLLNASFFKNAYIYTFWVAALSAILASVLALPVSYTLARKVSPFTQRLAMLLLIVTFFTSYPVRIYAWQIVFSPNGIINSVLALVGMEPVIILNTTTATVVGFLTLVMPLVILIQTFAIASVDQRLIEAAYNLGCSHRRTLFTVLFPSARIGLILAGTFAFVLSFGDYISPALLGGSRPPTLSILLTDQVKSGNHWPRAAVVAVVMILTLLTVVLSMLALAYRKKGAAA</sequence>
<gene>
    <name evidence="10" type="ORF">BN1049_01451</name>
</gene>
<keyword evidence="6 8" id="KW-1133">Transmembrane helix</keyword>
<evidence type="ECO:0000256" key="1">
    <source>
        <dbReference type="ARBA" id="ARBA00004651"/>
    </source>
</evidence>
<keyword evidence="4" id="KW-1003">Cell membrane</keyword>
<dbReference type="InterPro" id="IPR035906">
    <property type="entry name" value="MetI-like_sf"/>
</dbReference>
<comment type="similarity">
    <text evidence="2">Belongs to the binding-protein-dependent transport system permease family. CysTW subfamily.</text>
</comment>
<evidence type="ECO:0000256" key="5">
    <source>
        <dbReference type="ARBA" id="ARBA00022692"/>
    </source>
</evidence>
<dbReference type="PATRIC" id="fig|1461581.3.peg.1428"/>
<evidence type="ECO:0000256" key="7">
    <source>
        <dbReference type="ARBA" id="ARBA00023136"/>
    </source>
</evidence>
<feature type="transmembrane region" description="Helical" evidence="8">
    <location>
        <begin position="131"/>
        <end position="152"/>
    </location>
</feature>
<keyword evidence="7 8" id="KW-0472">Membrane</keyword>
<accession>A0A078MA78</accession>
<name>A0A078MA78_9PSED</name>
<feature type="transmembrane region" description="Helical" evidence="8">
    <location>
        <begin position="172"/>
        <end position="201"/>
    </location>
</feature>
<dbReference type="EMBL" id="LM997413">
    <property type="protein sequence ID" value="CEA04298.1"/>
    <property type="molecule type" value="Genomic_DNA"/>
</dbReference>
<dbReference type="GO" id="GO:0055085">
    <property type="term" value="P:transmembrane transport"/>
    <property type="evidence" value="ECO:0007669"/>
    <property type="project" value="InterPro"/>
</dbReference>
<dbReference type="PANTHER" id="PTHR42929:SF1">
    <property type="entry name" value="INNER MEMBRANE ABC TRANSPORTER PERMEASE PROTEIN YDCU-RELATED"/>
    <property type="match status" value="1"/>
</dbReference>
<comment type="subcellular location">
    <subcellularLocation>
        <location evidence="1 8">Cell membrane</location>
        <topology evidence="1 8">Multi-pass membrane protein</topology>
    </subcellularLocation>
</comment>
<feature type="transmembrane region" description="Helical" evidence="8">
    <location>
        <begin position="92"/>
        <end position="119"/>
    </location>
</feature>
<dbReference type="RefSeq" id="WP_239419838.1">
    <property type="nucleotide sequence ID" value="NZ_LK391969.1"/>
</dbReference>
<dbReference type="PANTHER" id="PTHR42929">
    <property type="entry name" value="INNER MEMBRANE ABC TRANSPORTER PERMEASE PROTEIN YDCU-RELATED-RELATED"/>
    <property type="match status" value="1"/>
</dbReference>
<dbReference type="GO" id="GO:0005886">
    <property type="term" value="C:plasma membrane"/>
    <property type="evidence" value="ECO:0007669"/>
    <property type="project" value="UniProtKB-SubCell"/>
</dbReference>